<evidence type="ECO:0000256" key="3">
    <source>
        <dbReference type="ARBA" id="ARBA00023027"/>
    </source>
</evidence>
<organism evidence="7 8">
    <name type="scientific">Lipingzhangella rawalii</name>
    <dbReference type="NCBI Taxonomy" id="2055835"/>
    <lineage>
        <taxon>Bacteria</taxon>
        <taxon>Bacillati</taxon>
        <taxon>Actinomycetota</taxon>
        <taxon>Actinomycetes</taxon>
        <taxon>Streptosporangiales</taxon>
        <taxon>Nocardiopsidaceae</taxon>
        <taxon>Lipingzhangella</taxon>
    </lineage>
</organism>
<comment type="caution">
    <text evidence="7">The sequence shown here is derived from an EMBL/GenBank/DDBJ whole genome shotgun (WGS) entry which is preliminary data.</text>
</comment>
<dbReference type="RefSeq" id="WP_310913336.1">
    <property type="nucleotide sequence ID" value="NZ_JAVLVT010000008.1"/>
</dbReference>
<dbReference type="PROSITE" id="PS00671">
    <property type="entry name" value="D_2_HYDROXYACID_DH_3"/>
    <property type="match status" value="1"/>
</dbReference>
<dbReference type="SUPFAM" id="SSF51735">
    <property type="entry name" value="NAD(P)-binding Rossmann-fold domains"/>
    <property type="match status" value="1"/>
</dbReference>
<dbReference type="CDD" id="cd05300">
    <property type="entry name" value="2-Hacid_dh_1"/>
    <property type="match status" value="1"/>
</dbReference>
<evidence type="ECO:0000256" key="4">
    <source>
        <dbReference type="RuleBase" id="RU003719"/>
    </source>
</evidence>
<dbReference type="Proteomes" id="UP001250214">
    <property type="component" value="Unassembled WGS sequence"/>
</dbReference>
<sequence length="328" mass="35673">MPTPPGRPNLVVLHAGQTPPGIDPVDRDPRLASVRYATAEELPEVLPGAEALFVWDLFSEALTHAWEKADALRWIHAATAGVNHLMFPAAVRSDVTITNSRGVFDQPMAEYVLGLVLAFAKDLGTTLDLQRRREWRHRETERLTGRSALVAGTGPIGRAIARQLTAAGLHVTGLGRVARAEDSDFGQIVAASDLHAVLPTADYVILAAPLTETTRGMVDATALHRMQPTARLINVGRGDLVVQDDLIAALRTNTIAGAALDVFAEEPLPEDSPLWQLPNVIVSPHMSGDVIGWREELVRLFLDNLDHFLDGRELRNVVDKQRGYVSGA</sequence>
<keyword evidence="8" id="KW-1185">Reference proteome</keyword>
<dbReference type="Gene3D" id="3.40.50.720">
    <property type="entry name" value="NAD(P)-binding Rossmann-like Domain"/>
    <property type="match status" value="2"/>
</dbReference>
<gene>
    <name evidence="7" type="ORF">RIF23_15890</name>
</gene>
<dbReference type="PANTHER" id="PTHR43333:SF1">
    <property type="entry name" value="D-ISOMER SPECIFIC 2-HYDROXYACID DEHYDROGENASE NAD-BINDING DOMAIN-CONTAINING PROTEIN"/>
    <property type="match status" value="1"/>
</dbReference>
<evidence type="ECO:0000259" key="5">
    <source>
        <dbReference type="Pfam" id="PF00389"/>
    </source>
</evidence>
<dbReference type="SUPFAM" id="SSF52283">
    <property type="entry name" value="Formate/glycerate dehydrogenase catalytic domain-like"/>
    <property type="match status" value="1"/>
</dbReference>
<dbReference type="PANTHER" id="PTHR43333">
    <property type="entry name" value="2-HACID_DH_C DOMAIN-CONTAINING PROTEIN"/>
    <property type="match status" value="1"/>
</dbReference>
<keyword evidence="3" id="KW-0520">NAD</keyword>
<dbReference type="InterPro" id="IPR006139">
    <property type="entry name" value="D-isomer_2_OHA_DH_cat_dom"/>
</dbReference>
<feature type="domain" description="D-isomer specific 2-hydroxyacid dehydrogenase catalytic" evidence="5">
    <location>
        <begin position="38"/>
        <end position="318"/>
    </location>
</feature>
<evidence type="ECO:0000313" key="8">
    <source>
        <dbReference type="Proteomes" id="UP001250214"/>
    </source>
</evidence>
<evidence type="ECO:0000256" key="1">
    <source>
        <dbReference type="ARBA" id="ARBA00005854"/>
    </source>
</evidence>
<keyword evidence="2 4" id="KW-0560">Oxidoreductase</keyword>
<comment type="similarity">
    <text evidence="1 4">Belongs to the D-isomer specific 2-hydroxyacid dehydrogenase family.</text>
</comment>
<dbReference type="EMBL" id="JAVLVT010000008">
    <property type="protein sequence ID" value="MDS1271776.1"/>
    <property type="molecule type" value="Genomic_DNA"/>
</dbReference>
<dbReference type="InterPro" id="IPR036291">
    <property type="entry name" value="NAD(P)-bd_dom_sf"/>
</dbReference>
<accession>A0ABU2H904</accession>
<feature type="domain" description="D-isomer specific 2-hydroxyacid dehydrogenase NAD-binding" evidence="6">
    <location>
        <begin position="113"/>
        <end position="287"/>
    </location>
</feature>
<dbReference type="InterPro" id="IPR006140">
    <property type="entry name" value="D-isomer_DH_NAD-bd"/>
</dbReference>
<dbReference type="Pfam" id="PF00389">
    <property type="entry name" value="2-Hacid_dh"/>
    <property type="match status" value="1"/>
</dbReference>
<name>A0ABU2H904_9ACTN</name>
<dbReference type="InterPro" id="IPR029753">
    <property type="entry name" value="D-isomer_DH_CS"/>
</dbReference>
<evidence type="ECO:0000256" key="2">
    <source>
        <dbReference type="ARBA" id="ARBA00023002"/>
    </source>
</evidence>
<reference evidence="8" key="1">
    <citation type="submission" date="2023-07" db="EMBL/GenBank/DDBJ databases">
        <title>Novel species in the genus Lipingzhangella isolated from Sambhar Salt Lake.</title>
        <authorList>
            <person name="Jiya N."/>
            <person name="Kajale S."/>
            <person name="Sharma A."/>
        </authorList>
    </citation>
    <scope>NUCLEOTIDE SEQUENCE [LARGE SCALE GENOMIC DNA]</scope>
    <source>
        <strain evidence="8">LS1_29</strain>
    </source>
</reference>
<evidence type="ECO:0000259" key="6">
    <source>
        <dbReference type="Pfam" id="PF02826"/>
    </source>
</evidence>
<dbReference type="Pfam" id="PF02826">
    <property type="entry name" value="2-Hacid_dh_C"/>
    <property type="match status" value="1"/>
</dbReference>
<protein>
    <submittedName>
        <fullName evidence="7">D-2-hydroxyacid dehydrogenase</fullName>
    </submittedName>
</protein>
<evidence type="ECO:0000313" key="7">
    <source>
        <dbReference type="EMBL" id="MDS1271776.1"/>
    </source>
</evidence>
<proteinExistence type="inferred from homology"/>